<evidence type="ECO:0000256" key="3">
    <source>
        <dbReference type="ARBA" id="ARBA00022840"/>
    </source>
</evidence>
<accession>A0A6G8R1N1</accession>
<keyword evidence="2" id="KW-0547">Nucleotide-binding</keyword>
<dbReference type="InterPro" id="IPR031053">
    <property type="entry name" value="ALC1"/>
</dbReference>
<reference evidence="5 6" key="1">
    <citation type="submission" date="2020-02" db="EMBL/GenBank/DDBJ databases">
        <authorList>
            <person name="Bullock J.N."/>
            <person name="Barnes M.L."/>
            <person name="Kankolongo K.M."/>
            <person name="Dejene B.A."/>
            <person name="Lindsay P.E."/>
            <person name="Bhuiyan S."/>
            <person name="Nayek S."/>
            <person name="Hughes L.E."/>
            <person name="Garlena R.A."/>
            <person name="Russell D.A."/>
            <person name="Pope W.H."/>
            <person name="Jacobs-Sera D."/>
            <person name="Hatfull G.F."/>
        </authorList>
    </citation>
    <scope>NUCLEOTIDE SEQUENCE [LARGE SCALE GENOMIC DNA]</scope>
</reference>
<dbReference type="PROSITE" id="PS51154">
    <property type="entry name" value="MACRO"/>
    <property type="match status" value="1"/>
</dbReference>
<comment type="similarity">
    <text evidence="1">Belongs to the SNF2/RAD54 helicase family.</text>
</comment>
<dbReference type="GO" id="GO:0003678">
    <property type="term" value="F:DNA helicase activity"/>
    <property type="evidence" value="ECO:0007669"/>
    <property type="project" value="InterPro"/>
</dbReference>
<dbReference type="GO" id="GO:0005524">
    <property type="term" value="F:ATP binding"/>
    <property type="evidence" value="ECO:0007669"/>
    <property type="project" value="UniProtKB-KW"/>
</dbReference>
<evidence type="ECO:0000256" key="2">
    <source>
        <dbReference type="ARBA" id="ARBA00022741"/>
    </source>
</evidence>
<dbReference type="GeneID" id="77927971"/>
<sequence length="159" mass="17782">MVTYVKGDATKPQGDGKKIIAHICNDSGRWGAGFVKAISQKSTEPELRYREWYRQTKERGDYFLPLGHVQFVSCSATITVANMVAQHGTYSAKYNPHPISYDALEYCLNKVALVAEAENSSVHMPRIGTGLARGNWEVIESVINRTLTLRDIDVTVYDL</sequence>
<dbReference type="SUPFAM" id="SSF52949">
    <property type="entry name" value="Macro domain-like"/>
    <property type="match status" value="1"/>
</dbReference>
<proteinExistence type="inferred from homology"/>
<gene>
    <name evidence="5" type="primary">135</name>
    <name evidence="5" type="ORF">SEA_WAKANDA_135</name>
</gene>
<dbReference type="EMBL" id="MT024865">
    <property type="protein sequence ID" value="QIN94102.1"/>
    <property type="molecule type" value="Genomic_DNA"/>
</dbReference>
<evidence type="ECO:0000259" key="4">
    <source>
        <dbReference type="PROSITE" id="PS51154"/>
    </source>
</evidence>
<evidence type="ECO:0000313" key="6">
    <source>
        <dbReference type="Proteomes" id="UP000501266"/>
    </source>
</evidence>
<organism evidence="5 6">
    <name type="scientific">Streptomyces phage Wakanda</name>
    <dbReference type="NCBI Taxonomy" id="2713267"/>
    <lineage>
        <taxon>Viruses</taxon>
        <taxon>Duplodnaviria</taxon>
        <taxon>Heunggongvirae</taxon>
        <taxon>Uroviricota</taxon>
        <taxon>Caudoviricetes</taxon>
        <taxon>Stanwilliamsviridae</taxon>
        <taxon>Loccivirinae</taxon>
        <taxon>Wakandavirus</taxon>
        <taxon>Wakandavirus wakanda</taxon>
    </lineage>
</organism>
<dbReference type="GO" id="GO:0006281">
    <property type="term" value="P:DNA repair"/>
    <property type="evidence" value="ECO:0007669"/>
    <property type="project" value="InterPro"/>
</dbReference>
<keyword evidence="6" id="KW-1185">Reference proteome</keyword>
<evidence type="ECO:0000313" key="5">
    <source>
        <dbReference type="EMBL" id="QIN94102.1"/>
    </source>
</evidence>
<dbReference type="SMART" id="SM00506">
    <property type="entry name" value="A1pp"/>
    <property type="match status" value="1"/>
</dbReference>
<protein>
    <recommendedName>
        <fullName evidence="4">Macro domain-containing protein</fullName>
    </recommendedName>
</protein>
<dbReference type="InterPro" id="IPR043472">
    <property type="entry name" value="Macro_dom-like"/>
</dbReference>
<dbReference type="GO" id="GO:0006338">
    <property type="term" value="P:chromatin remodeling"/>
    <property type="evidence" value="ECO:0007669"/>
    <property type="project" value="InterPro"/>
</dbReference>
<dbReference type="KEGG" id="vg:77927971"/>
<feature type="domain" description="Macro" evidence="4">
    <location>
        <begin position="1"/>
        <end position="159"/>
    </location>
</feature>
<dbReference type="PANTHER" id="PTHR47157">
    <property type="entry name" value="CHROMODOMAIN-HELICASE-DNA-BINDING PROTEIN 1-LIKE"/>
    <property type="match status" value="1"/>
</dbReference>
<keyword evidence="3" id="KW-0067">ATP-binding</keyword>
<dbReference type="Gene3D" id="3.40.220.10">
    <property type="entry name" value="Leucine Aminopeptidase, subunit E, domain 1"/>
    <property type="match status" value="1"/>
</dbReference>
<evidence type="ECO:0000256" key="1">
    <source>
        <dbReference type="ARBA" id="ARBA00007025"/>
    </source>
</evidence>
<dbReference type="Proteomes" id="UP000501266">
    <property type="component" value="Segment"/>
</dbReference>
<dbReference type="InterPro" id="IPR002589">
    <property type="entry name" value="Macro_dom"/>
</dbReference>
<name>A0A6G8R1N1_9CAUD</name>
<dbReference type="PANTHER" id="PTHR47157:SF1">
    <property type="entry name" value="CHROMODOMAIN-HELICASE-DNA-BINDING PROTEIN 1-LIKE"/>
    <property type="match status" value="1"/>
</dbReference>
<dbReference type="RefSeq" id="YP_010652193.1">
    <property type="nucleotide sequence ID" value="NC_070785.1"/>
</dbReference>